<dbReference type="InterPro" id="IPR002024">
    <property type="entry name" value="Bacterioferritin"/>
</dbReference>
<keyword evidence="3" id="KW-0349">Heme</keyword>
<dbReference type="GO" id="GO:0006879">
    <property type="term" value="P:intracellular iron ion homeostasis"/>
    <property type="evidence" value="ECO:0007669"/>
    <property type="project" value="UniProtKB-KW"/>
</dbReference>
<dbReference type="PANTHER" id="PTHR30295">
    <property type="entry name" value="BACTERIOFERRITIN"/>
    <property type="match status" value="1"/>
</dbReference>
<dbReference type="PIRSF" id="PIRSF002560">
    <property type="entry name" value="Bacterioferritin"/>
    <property type="match status" value="1"/>
</dbReference>
<dbReference type="GO" id="GO:0008199">
    <property type="term" value="F:ferric iron binding"/>
    <property type="evidence" value="ECO:0007669"/>
    <property type="project" value="InterPro"/>
</dbReference>
<gene>
    <name evidence="9" type="ORF">DPQ33_16200</name>
</gene>
<feature type="binding site" evidence="7">
    <location>
        <position position="130"/>
    </location>
    <ligand>
        <name>Fe cation</name>
        <dbReference type="ChEBI" id="CHEBI:24875"/>
        <label>1</label>
    </ligand>
</feature>
<comment type="catalytic activity">
    <reaction evidence="6">
        <text>4 Fe(2+) + O2 + 4 H(+) = 4 Fe(3+) + 2 H2O</text>
        <dbReference type="Rhea" id="RHEA:11148"/>
        <dbReference type="ChEBI" id="CHEBI:15377"/>
        <dbReference type="ChEBI" id="CHEBI:15378"/>
        <dbReference type="ChEBI" id="CHEBI:15379"/>
        <dbReference type="ChEBI" id="CHEBI:29033"/>
        <dbReference type="ChEBI" id="CHEBI:29034"/>
        <dbReference type="EC" id="1.16.3.1"/>
    </reaction>
</comment>
<keyword evidence="5 6" id="KW-0408">Iron</keyword>
<dbReference type="Proteomes" id="UP000448292">
    <property type="component" value="Unassembled WGS sequence"/>
</dbReference>
<feature type="binding site" description="axial binding residue" evidence="7">
    <location>
        <position position="55"/>
    </location>
    <ligand>
        <name>heme b</name>
        <dbReference type="ChEBI" id="CHEBI:60344"/>
        <note>ligand shared between dimeric partners</note>
    </ligand>
    <ligandPart>
        <name>Fe</name>
        <dbReference type="ChEBI" id="CHEBI:18248"/>
    </ligandPart>
</feature>
<dbReference type="InterPro" id="IPR008331">
    <property type="entry name" value="Ferritin_DPS_dom"/>
</dbReference>
<feature type="binding site" evidence="7">
    <location>
        <position position="53"/>
    </location>
    <ligand>
        <name>Fe cation</name>
        <dbReference type="ChEBI" id="CHEBI:24875"/>
        <label>3</label>
    </ligand>
</feature>
<dbReference type="EC" id="1.16.3.1" evidence="6"/>
<dbReference type="Pfam" id="PF00210">
    <property type="entry name" value="Ferritin"/>
    <property type="match status" value="1"/>
</dbReference>
<feature type="binding site" evidence="7">
    <location>
        <position position="97"/>
    </location>
    <ligand>
        <name>Fe cation</name>
        <dbReference type="ChEBI" id="CHEBI:24875"/>
        <label>2</label>
    </ligand>
</feature>
<protein>
    <recommendedName>
        <fullName evidence="6">Bacterioferritin</fullName>
        <ecNumber evidence="6">1.16.3.1</ecNumber>
    </recommendedName>
</protein>
<evidence type="ECO:0000256" key="3">
    <source>
        <dbReference type="ARBA" id="ARBA00022617"/>
    </source>
</evidence>
<evidence type="ECO:0000313" key="9">
    <source>
        <dbReference type="EMBL" id="TVM15079.1"/>
    </source>
</evidence>
<keyword evidence="4 6" id="KW-0479">Metal-binding</keyword>
<evidence type="ECO:0000313" key="10">
    <source>
        <dbReference type="Proteomes" id="UP000448292"/>
    </source>
</evidence>
<dbReference type="Gene3D" id="1.20.1260.10">
    <property type="match status" value="1"/>
</dbReference>
<reference evidence="9 10" key="1">
    <citation type="submission" date="2018-06" db="EMBL/GenBank/DDBJ databases">
        <title>Complete genome of Desulfovibrio indonesiensis P37SLT.</title>
        <authorList>
            <person name="Crispim J.S."/>
            <person name="Vidigal P.M.P."/>
            <person name="Silva L.C.F."/>
            <person name="Laguardia C.N."/>
            <person name="Araujo L.C."/>
            <person name="Dias R.S."/>
            <person name="Sousa M.P."/>
            <person name="Paula S.O."/>
            <person name="Silva C."/>
        </authorList>
    </citation>
    <scope>NUCLEOTIDE SEQUENCE [LARGE SCALE GENOMIC DNA]</scope>
    <source>
        <strain evidence="9 10">P37SLT</strain>
    </source>
</reference>
<evidence type="ECO:0000256" key="1">
    <source>
        <dbReference type="ARBA" id="ARBA00008093"/>
    </source>
</evidence>
<evidence type="ECO:0000259" key="8">
    <source>
        <dbReference type="PROSITE" id="PS50905"/>
    </source>
</evidence>
<accession>A0A7M3MAZ2</accession>
<dbReference type="GO" id="GO:0006826">
    <property type="term" value="P:iron ion transport"/>
    <property type="evidence" value="ECO:0007669"/>
    <property type="project" value="InterPro"/>
</dbReference>
<dbReference type="PANTHER" id="PTHR30295:SF0">
    <property type="entry name" value="BACTERIOFERRITIN"/>
    <property type="match status" value="1"/>
</dbReference>
<dbReference type="InterPro" id="IPR009078">
    <property type="entry name" value="Ferritin-like_SF"/>
</dbReference>
<dbReference type="SUPFAM" id="SSF47240">
    <property type="entry name" value="Ferritin-like"/>
    <property type="match status" value="1"/>
</dbReference>
<feature type="binding site" evidence="7">
    <location>
        <position position="21"/>
    </location>
    <ligand>
        <name>Fe cation</name>
        <dbReference type="ChEBI" id="CHEBI:24875"/>
        <label>1</label>
    </ligand>
</feature>
<dbReference type="AlphaFoldDB" id="A0A7M3MAZ2"/>
<feature type="domain" description="Ferritin-like diiron" evidence="8">
    <location>
        <begin position="4"/>
        <end position="148"/>
    </location>
</feature>
<feature type="binding site" evidence="7">
    <location>
        <position position="54"/>
    </location>
    <ligand>
        <name>Fe cation</name>
        <dbReference type="ChEBI" id="CHEBI:24875"/>
        <label>2</label>
    </ligand>
</feature>
<feature type="binding site" evidence="7">
    <location>
        <position position="130"/>
    </location>
    <ligand>
        <name>Fe cation</name>
        <dbReference type="ChEBI" id="CHEBI:24875"/>
        <label>2</label>
    </ligand>
</feature>
<name>A0A7M3MAZ2_9BACT</name>
<comment type="caution">
    <text evidence="9">The sequence shown here is derived from an EMBL/GenBank/DDBJ whole genome shotgun (WGS) entry which is preliminary data.</text>
</comment>
<evidence type="ECO:0000256" key="6">
    <source>
        <dbReference type="PIRNR" id="PIRNR002560"/>
    </source>
</evidence>
<evidence type="ECO:0000256" key="7">
    <source>
        <dbReference type="PIRSR" id="PIRSR002560-1"/>
    </source>
</evidence>
<sequence length="177" mass="20035">MDKNARREKVLEVLNKARSMELYAISQYMNQHYSLDDMDYGELARNMKLIAIDEMRHAEQFAERIKELGGEPTTELADTVRKKQEVGEIFTFDAEVEDDTVDIYNQFLRTCREMGDNVSARLFEIIIEEEQEHANHFDNVGSHIKNLGDVYLSKVAGTSASTGASSKGFVNMASGEA</sequence>
<feature type="binding site" evidence="7">
    <location>
        <position position="133"/>
    </location>
    <ligand>
        <name>Fe cation</name>
        <dbReference type="ChEBI" id="CHEBI:24875"/>
        <label>2</label>
    </ligand>
</feature>
<dbReference type="PRINTS" id="PR00601">
    <property type="entry name" value="BACFERRITIN"/>
</dbReference>
<organism evidence="9 10">
    <name type="scientific">Oceanidesulfovibrio indonesiensis</name>
    <dbReference type="NCBI Taxonomy" id="54767"/>
    <lineage>
        <taxon>Bacteria</taxon>
        <taxon>Pseudomonadati</taxon>
        <taxon>Thermodesulfobacteriota</taxon>
        <taxon>Desulfovibrionia</taxon>
        <taxon>Desulfovibrionales</taxon>
        <taxon>Desulfovibrionaceae</taxon>
        <taxon>Oceanidesulfovibrio</taxon>
    </lineage>
</organism>
<keyword evidence="2 6" id="KW-0409">Iron storage</keyword>
<comment type="similarity">
    <text evidence="1 6">Belongs to the bacterioferritin family.</text>
</comment>
<dbReference type="EMBL" id="QMIE01000019">
    <property type="protein sequence ID" value="TVM15079.1"/>
    <property type="molecule type" value="Genomic_DNA"/>
</dbReference>
<feature type="binding site" evidence="7">
    <location>
        <position position="54"/>
    </location>
    <ligand>
        <name>Fe cation</name>
        <dbReference type="ChEBI" id="CHEBI:24875"/>
        <label>1</label>
    </ligand>
</feature>
<comment type="function">
    <text evidence="6">Iron-storage protein, whose ferroxidase center binds Fe(2+), oxidizes it using dioxygen to Fe(3+), and participates in the subsequent Fe(3+) oxide mineral core formation within the central cavity of the BFR protein shell.</text>
</comment>
<dbReference type="OrthoDB" id="9800505at2"/>
<proteinExistence type="inferred from homology"/>
<evidence type="ECO:0000256" key="4">
    <source>
        <dbReference type="ARBA" id="ARBA00022723"/>
    </source>
</evidence>
<dbReference type="PROSITE" id="PS50905">
    <property type="entry name" value="FERRITIN_LIKE"/>
    <property type="match status" value="1"/>
</dbReference>
<dbReference type="GO" id="GO:0005829">
    <property type="term" value="C:cytosol"/>
    <property type="evidence" value="ECO:0007669"/>
    <property type="project" value="TreeGrafter"/>
</dbReference>
<evidence type="ECO:0000256" key="5">
    <source>
        <dbReference type="ARBA" id="ARBA00023004"/>
    </source>
</evidence>
<dbReference type="InterPro" id="IPR012347">
    <property type="entry name" value="Ferritin-like"/>
</dbReference>
<dbReference type="GO" id="GO:0020037">
    <property type="term" value="F:heme binding"/>
    <property type="evidence" value="ECO:0007669"/>
    <property type="project" value="TreeGrafter"/>
</dbReference>
<evidence type="ECO:0000256" key="2">
    <source>
        <dbReference type="ARBA" id="ARBA00022434"/>
    </source>
</evidence>
<feature type="binding site" evidence="7">
    <location>
        <position position="57"/>
    </location>
    <ligand>
        <name>Fe cation</name>
        <dbReference type="ChEBI" id="CHEBI:24875"/>
        <label>1</label>
    </ligand>
</feature>
<dbReference type="GO" id="GO:0004322">
    <property type="term" value="F:ferroxidase activity"/>
    <property type="evidence" value="ECO:0007669"/>
    <property type="project" value="UniProtKB-EC"/>
</dbReference>
<dbReference type="InterPro" id="IPR009040">
    <property type="entry name" value="Ferritin-like_diiron"/>
</dbReference>
<keyword evidence="10" id="KW-1185">Reference proteome</keyword>